<dbReference type="PROSITE" id="PS51257">
    <property type="entry name" value="PROKAR_LIPOPROTEIN"/>
    <property type="match status" value="1"/>
</dbReference>
<dbReference type="AlphaFoldDB" id="A0A8J7C5J9"/>
<name>A0A8J7C5J9_9BACT</name>
<accession>A0A8J7C5J9</accession>
<dbReference type="EMBL" id="JACXWA010000103">
    <property type="protein sequence ID" value="MBD3870906.1"/>
    <property type="molecule type" value="Genomic_DNA"/>
</dbReference>
<proteinExistence type="predicted"/>
<evidence type="ECO:0008006" key="4">
    <source>
        <dbReference type="Google" id="ProtNLM"/>
    </source>
</evidence>
<dbReference type="InterPro" id="IPR037873">
    <property type="entry name" value="BamE-like"/>
</dbReference>
<evidence type="ECO:0000313" key="3">
    <source>
        <dbReference type="Proteomes" id="UP000598633"/>
    </source>
</evidence>
<comment type="caution">
    <text evidence="2">The sequence shown here is derived from an EMBL/GenBank/DDBJ whole genome shotgun (WGS) entry which is preliminary data.</text>
</comment>
<organism evidence="2 3">
    <name type="scientific">Candidatus Sulfomarinibacter kjeldsenii</name>
    <dbReference type="NCBI Taxonomy" id="2885994"/>
    <lineage>
        <taxon>Bacteria</taxon>
        <taxon>Pseudomonadati</taxon>
        <taxon>Acidobacteriota</taxon>
        <taxon>Thermoanaerobaculia</taxon>
        <taxon>Thermoanaerobaculales</taxon>
        <taxon>Candidatus Sulfomarinibacteraceae</taxon>
        <taxon>Candidatus Sulfomarinibacter</taxon>
    </lineage>
</organism>
<dbReference type="Gene3D" id="3.30.1450.10">
    <property type="match status" value="1"/>
</dbReference>
<gene>
    <name evidence="2" type="ORF">IFJ97_06050</name>
</gene>
<sequence>MRRSRFLPYGIAILIVFGLVSGCSRGPSEEELAQAAFEEQLVALQQQYEVLQQARTDLVGSEAMLADIEAIKERDRSEEQIAEFEALPAAIVEQGTARDAAYDAVQATLADFLNIALNDFPEHPATVQGLNLYSDEAILIAQDTVVKAGDYKKAMNQLDGASRYYDSIDLPSYQPLVDKMAELDDMRFITQERFDLVKKNMTMDEVKDVIGVPYYQNIQVDEKRKVETWLYRKREGGAAAVYFKTTNNKAYNKNFEAVKLKVAED</sequence>
<dbReference type="Proteomes" id="UP000598633">
    <property type="component" value="Unassembled WGS sequence"/>
</dbReference>
<evidence type="ECO:0000256" key="1">
    <source>
        <dbReference type="ARBA" id="ARBA00022729"/>
    </source>
</evidence>
<keyword evidence="1" id="KW-0732">Signal</keyword>
<protein>
    <recommendedName>
        <fullName evidence="4">Lipoprotein</fullName>
    </recommendedName>
</protein>
<reference evidence="2 3" key="1">
    <citation type="submission" date="2020-08" db="EMBL/GenBank/DDBJ databases">
        <title>Acidobacteriota in marine sediments use diverse sulfur dissimilation pathways.</title>
        <authorList>
            <person name="Wasmund K."/>
        </authorList>
    </citation>
    <scope>NUCLEOTIDE SEQUENCE [LARGE SCALE GENOMIC DNA]</scope>
    <source>
        <strain evidence="2">MAG AM3-A</strain>
    </source>
</reference>
<evidence type="ECO:0000313" key="2">
    <source>
        <dbReference type="EMBL" id="MBD3870906.1"/>
    </source>
</evidence>